<dbReference type="AlphaFoldDB" id="A0A2M8QH20"/>
<dbReference type="Proteomes" id="UP000230790">
    <property type="component" value="Unassembled WGS sequence"/>
</dbReference>
<gene>
    <name evidence="1" type="ORF">CUN48_00050</name>
</gene>
<organism evidence="1 2">
    <name type="scientific">Candidatus Thermofonsia Clade 3 bacterium</name>
    <dbReference type="NCBI Taxonomy" id="2364212"/>
    <lineage>
        <taxon>Bacteria</taxon>
        <taxon>Bacillati</taxon>
        <taxon>Chloroflexota</taxon>
        <taxon>Candidatus Thermofontia</taxon>
        <taxon>Candidatus Thermofonsia Clade 3</taxon>
    </lineage>
</organism>
<protein>
    <recommendedName>
        <fullName evidence="3">Circularly permuted type 2 ATP-grasp protein</fullName>
    </recommendedName>
</protein>
<accession>A0A2M8QH20</accession>
<evidence type="ECO:0008006" key="3">
    <source>
        <dbReference type="Google" id="ProtNLM"/>
    </source>
</evidence>
<evidence type="ECO:0000313" key="2">
    <source>
        <dbReference type="Proteomes" id="UP000230790"/>
    </source>
</evidence>
<evidence type="ECO:0000313" key="1">
    <source>
        <dbReference type="EMBL" id="PJF49042.1"/>
    </source>
</evidence>
<dbReference type="SUPFAM" id="SSF56059">
    <property type="entry name" value="Glutathione synthetase ATP-binding domain-like"/>
    <property type="match status" value="1"/>
</dbReference>
<proteinExistence type="predicted"/>
<dbReference type="EMBL" id="PGTN01000001">
    <property type="protein sequence ID" value="PJF49042.1"/>
    <property type="molecule type" value="Genomic_DNA"/>
</dbReference>
<sequence length="457" mass="52568">MTDLNRAIALYHDLLDDETARASHELLEEQQQRRGLFFGARPLCTVLRPRFLTHEQYRFLQRAIGAVMPAFAKLHAIALRDAQFRAQFMLADWEEKLVTMPMPYRASSPMARMDAFFVPQTNELKFTEYNAETPAGNSYNDALGDIMFGSPIMRKFERRYEVRPLPGKHHVLHALNESYRQWGGRERMRICILDWKDVPTYSEFVQFDRYFKEQGYECVIADPRECEYRDGKFYAYPAHGSGPPLQANVIYKRVLITELIKRGGLDHPVVRAVKDHAVCMVNPFHCKILHRKTSFAVISDEANRELFSEDEAQAIEQFIPWTRRVAERFTVYRGRRVDLLPWIAQNREQFVLKPADEYGGKGIVLGWTVTPDEWNQALSAALNAPTIVQQRVTVPSEPYPSFADGHVQVTDRMLDTNPYIWYGEYASSCLTRLSTAALLNVTAGGGSTVPTFVIEER</sequence>
<comment type="caution">
    <text evidence="1">The sequence shown here is derived from an EMBL/GenBank/DDBJ whole genome shotgun (WGS) entry which is preliminary data.</text>
</comment>
<reference evidence="1 2" key="1">
    <citation type="submission" date="2017-11" db="EMBL/GenBank/DDBJ databases">
        <title>Evolution of Phototrophy in the Chloroflexi Phylum Driven by Horizontal Gene Transfer.</title>
        <authorList>
            <person name="Ward L.M."/>
            <person name="Hemp J."/>
            <person name="Shih P.M."/>
            <person name="Mcglynn S.E."/>
            <person name="Fischer W."/>
        </authorList>
    </citation>
    <scope>NUCLEOTIDE SEQUENCE [LARGE SCALE GENOMIC DNA]</scope>
    <source>
        <strain evidence="1">JP3_7</strain>
    </source>
</reference>
<name>A0A2M8QH20_9CHLR</name>